<accession>A0A5C1AP55</accession>
<gene>
    <name evidence="15" type="ORF">PX52LOC_06875</name>
</gene>
<protein>
    <recommendedName>
        <fullName evidence="5">Deoxyribodipyrimidine photo-lyase</fullName>
        <ecNumber evidence="4">4.1.99.3</ecNumber>
    </recommendedName>
    <alternativeName>
        <fullName evidence="12">DNA photolyase</fullName>
    </alternativeName>
</protein>
<keyword evidence="11 15" id="KW-0456">Lyase</keyword>
<evidence type="ECO:0000313" key="16">
    <source>
        <dbReference type="Proteomes" id="UP000324974"/>
    </source>
</evidence>
<dbReference type="GO" id="GO:0003677">
    <property type="term" value="F:DNA binding"/>
    <property type="evidence" value="ECO:0007669"/>
    <property type="project" value="UniProtKB-KW"/>
</dbReference>
<dbReference type="Gene3D" id="1.25.40.80">
    <property type="match status" value="1"/>
</dbReference>
<keyword evidence="7" id="KW-0227">DNA damage</keyword>
<evidence type="ECO:0000256" key="7">
    <source>
        <dbReference type="ARBA" id="ARBA00022763"/>
    </source>
</evidence>
<dbReference type="PANTHER" id="PTHR10211">
    <property type="entry name" value="DEOXYRIBODIPYRIMIDINE PHOTOLYASE"/>
    <property type="match status" value="1"/>
</dbReference>
<feature type="domain" description="Photolyase/cryptochrome alpha/beta" evidence="14">
    <location>
        <begin position="22"/>
        <end position="150"/>
    </location>
</feature>
<evidence type="ECO:0000256" key="9">
    <source>
        <dbReference type="ARBA" id="ARBA00023125"/>
    </source>
</evidence>
<evidence type="ECO:0000256" key="13">
    <source>
        <dbReference type="ARBA" id="ARBA00033999"/>
    </source>
</evidence>
<sequence length="523" mass="59466">MSAFNAARVRKLNDTPISAAGEYVLYWCQMFRRLTHNHALDYALRTAKDLKKPLVVYEALKLNYPWATARVHTFILEGMRDNAAAAKEYGLTYWPFVETPGDDGHGLVKKLAADAAIIVTDDYPAFIVPAHNRAIHKLPVAVHAVDSNSMIPLALLGTAVSAAVHLRSRIHKLFAEAWENRAAVEPDAADLPKLHRKPPFPLWHPPADVAKFVRSLPVDQSVPALENDTGGATAGRKRLTSFLRNKLARYAEERNLPDSPTRNSASGLSPHLHFGHVSIEEVVTKTLRTTGNWTPKDITPSRSKNDFFCADPNVNSFLDEAITWRDVGYHWHFCRNAEWEAGGEEQKNKSWQVGNHRPSFNFETMDFTHSPNDTLDTVLPAWAKATLTKHAADRREFHYTLEQWENAETHDELWNAAQRELVHTGHIHNYLRMLWGKKVLQWSASPEEAYRVLEHLNNKYAIDGRDPNSYSGILWCFGLFDRPWPPEREVFGSVRYMSSENTARKFDLDGYLRYVNKLVKTGS</sequence>
<evidence type="ECO:0000256" key="10">
    <source>
        <dbReference type="ARBA" id="ARBA00023204"/>
    </source>
</evidence>
<evidence type="ECO:0000256" key="2">
    <source>
        <dbReference type="ARBA" id="ARBA00001974"/>
    </source>
</evidence>
<dbReference type="PROSITE" id="PS51645">
    <property type="entry name" value="PHR_CRY_ALPHA_BETA"/>
    <property type="match status" value="1"/>
</dbReference>
<evidence type="ECO:0000256" key="12">
    <source>
        <dbReference type="ARBA" id="ARBA00031671"/>
    </source>
</evidence>
<comment type="catalytic activity">
    <reaction evidence="13">
        <text>cyclobutadipyrimidine (in DNA) = 2 pyrimidine residues (in DNA).</text>
        <dbReference type="EC" id="4.1.99.3"/>
    </reaction>
</comment>
<dbReference type="AlphaFoldDB" id="A0A5C1AP55"/>
<evidence type="ECO:0000256" key="3">
    <source>
        <dbReference type="ARBA" id="ARBA00006409"/>
    </source>
</evidence>
<keyword evidence="6" id="KW-0285">Flavoprotein</keyword>
<evidence type="ECO:0000256" key="1">
    <source>
        <dbReference type="ARBA" id="ARBA00001932"/>
    </source>
</evidence>
<dbReference type="GO" id="GO:0000719">
    <property type="term" value="P:photoreactive repair"/>
    <property type="evidence" value="ECO:0007669"/>
    <property type="project" value="TreeGrafter"/>
</dbReference>
<dbReference type="InterPro" id="IPR036155">
    <property type="entry name" value="Crypto/Photolyase_N_sf"/>
</dbReference>
<proteinExistence type="inferred from homology"/>
<dbReference type="EC" id="4.1.99.3" evidence="4"/>
<dbReference type="Gene3D" id="1.10.579.10">
    <property type="entry name" value="DNA Cyclobutane Dipyrimidine Photolyase, subunit A, domain 3"/>
    <property type="match status" value="1"/>
</dbReference>
<evidence type="ECO:0000256" key="6">
    <source>
        <dbReference type="ARBA" id="ARBA00022630"/>
    </source>
</evidence>
<keyword evidence="8" id="KW-0274">FAD</keyword>
<keyword evidence="9" id="KW-0238">DNA-binding</keyword>
<dbReference type="KEGG" id="lrs:PX52LOC_06875"/>
<dbReference type="SUPFAM" id="SSF52425">
    <property type="entry name" value="Cryptochrome/photolyase, N-terminal domain"/>
    <property type="match status" value="1"/>
</dbReference>
<dbReference type="FunFam" id="1.10.579.10:FF:000002">
    <property type="entry name" value="Deoxyribodipyrimidine photolyase"/>
    <property type="match status" value="1"/>
</dbReference>
<comment type="cofactor">
    <cofactor evidence="2">
        <name>FAD</name>
        <dbReference type="ChEBI" id="CHEBI:57692"/>
    </cofactor>
</comment>
<evidence type="ECO:0000256" key="8">
    <source>
        <dbReference type="ARBA" id="ARBA00022827"/>
    </source>
</evidence>
<dbReference type="InterPro" id="IPR052219">
    <property type="entry name" value="Photolyase_Class-2"/>
</dbReference>
<evidence type="ECO:0000256" key="5">
    <source>
        <dbReference type="ARBA" id="ARBA00014046"/>
    </source>
</evidence>
<dbReference type="EMBL" id="CP042425">
    <property type="protein sequence ID" value="QEL19796.1"/>
    <property type="molecule type" value="Genomic_DNA"/>
</dbReference>
<dbReference type="SUPFAM" id="SSF48173">
    <property type="entry name" value="Cryptochrome/photolyase FAD-binding domain"/>
    <property type="match status" value="1"/>
</dbReference>
<evidence type="ECO:0000313" key="15">
    <source>
        <dbReference type="EMBL" id="QEL19796.1"/>
    </source>
</evidence>
<dbReference type="RefSeq" id="WP_149114154.1">
    <property type="nucleotide sequence ID" value="NZ_CP042425.1"/>
</dbReference>
<dbReference type="InterPro" id="IPR006050">
    <property type="entry name" value="DNA_photolyase_N"/>
</dbReference>
<keyword evidence="10" id="KW-0234">DNA repair</keyword>
<name>A0A5C1AP55_9BACT</name>
<dbReference type="GO" id="GO:0003904">
    <property type="term" value="F:deoxyribodipyrimidine photo-lyase activity"/>
    <property type="evidence" value="ECO:0007669"/>
    <property type="project" value="UniProtKB-EC"/>
</dbReference>
<keyword evidence="16" id="KW-1185">Reference proteome</keyword>
<evidence type="ECO:0000256" key="4">
    <source>
        <dbReference type="ARBA" id="ARBA00013149"/>
    </source>
</evidence>
<organism evidence="15 16">
    <name type="scientific">Limnoglobus roseus</name>
    <dbReference type="NCBI Taxonomy" id="2598579"/>
    <lineage>
        <taxon>Bacteria</taxon>
        <taxon>Pseudomonadati</taxon>
        <taxon>Planctomycetota</taxon>
        <taxon>Planctomycetia</taxon>
        <taxon>Gemmatales</taxon>
        <taxon>Gemmataceae</taxon>
        <taxon>Limnoglobus</taxon>
    </lineage>
</organism>
<dbReference type="Gene3D" id="3.40.50.620">
    <property type="entry name" value="HUPs"/>
    <property type="match status" value="1"/>
</dbReference>
<reference evidence="16" key="1">
    <citation type="submission" date="2019-08" db="EMBL/GenBank/DDBJ databases">
        <title>Limnoglobus roseus gen. nov., sp. nov., a novel freshwater planctomycete with a giant genome from the family Gemmataceae.</title>
        <authorList>
            <person name="Kulichevskaya I.S."/>
            <person name="Naumoff D.G."/>
            <person name="Miroshnikov K."/>
            <person name="Ivanova A."/>
            <person name="Philippov D.A."/>
            <person name="Hakobyan A."/>
            <person name="Rijpstra I.C."/>
            <person name="Sinninghe Damste J.S."/>
            <person name="Liesack W."/>
            <person name="Dedysh S.N."/>
        </authorList>
    </citation>
    <scope>NUCLEOTIDE SEQUENCE [LARGE SCALE GENOMIC DNA]</scope>
    <source>
        <strain evidence="16">PX52</strain>
    </source>
</reference>
<dbReference type="InterPro" id="IPR014729">
    <property type="entry name" value="Rossmann-like_a/b/a_fold"/>
</dbReference>
<dbReference type="InterPro" id="IPR036134">
    <property type="entry name" value="Crypto/Photolyase_FAD-like_sf"/>
</dbReference>
<dbReference type="OrthoDB" id="9772484at2"/>
<evidence type="ECO:0000259" key="14">
    <source>
        <dbReference type="PROSITE" id="PS51645"/>
    </source>
</evidence>
<comment type="cofactor">
    <cofactor evidence="1">
        <name>(6R)-5,10-methylene-5,6,7,8-tetrahydrofolate</name>
        <dbReference type="ChEBI" id="CHEBI:15636"/>
    </cofactor>
</comment>
<dbReference type="Proteomes" id="UP000324974">
    <property type="component" value="Chromosome"/>
</dbReference>
<comment type="similarity">
    <text evidence="3">Belongs to the DNA photolyase class-2 family.</text>
</comment>
<evidence type="ECO:0000256" key="11">
    <source>
        <dbReference type="ARBA" id="ARBA00023239"/>
    </source>
</evidence>
<dbReference type="PANTHER" id="PTHR10211:SF0">
    <property type="entry name" value="DEOXYRIBODIPYRIMIDINE PHOTO-LYASE"/>
    <property type="match status" value="1"/>
</dbReference>